<dbReference type="InterPro" id="IPR015422">
    <property type="entry name" value="PyrdxlP-dep_Trfase_small"/>
</dbReference>
<accession>A0A936Z2B4</accession>
<comment type="subunit">
    <text evidence="7">Homodimer.</text>
</comment>
<dbReference type="EC" id="5.4.3.8" evidence="7"/>
<dbReference type="EMBL" id="JAEQNE010000005">
    <property type="protein sequence ID" value="MBL0393418.1"/>
    <property type="molecule type" value="Genomic_DNA"/>
</dbReference>
<evidence type="ECO:0000256" key="5">
    <source>
        <dbReference type="ARBA" id="ARBA00023235"/>
    </source>
</evidence>
<keyword evidence="5 7" id="KW-0413">Isomerase</keyword>
<dbReference type="Gene3D" id="3.40.640.10">
    <property type="entry name" value="Type I PLP-dependent aspartate aminotransferase-like (Major domain)"/>
    <property type="match status" value="1"/>
</dbReference>
<evidence type="ECO:0000256" key="3">
    <source>
        <dbReference type="ARBA" id="ARBA00008981"/>
    </source>
</evidence>
<dbReference type="InterPro" id="IPR004639">
    <property type="entry name" value="4pyrrol_synth_GluAld_NH2Trfase"/>
</dbReference>
<keyword evidence="7" id="KW-0963">Cytoplasm</keyword>
<dbReference type="GO" id="GO:0005737">
    <property type="term" value="C:cytoplasm"/>
    <property type="evidence" value="ECO:0007669"/>
    <property type="project" value="UniProtKB-SubCell"/>
</dbReference>
<comment type="subcellular location">
    <subcellularLocation>
        <location evidence="7">Cytoplasm</location>
    </subcellularLocation>
</comment>
<gene>
    <name evidence="7 8" type="primary">hemL</name>
    <name evidence="8" type="ORF">JJ685_19940</name>
</gene>
<protein>
    <recommendedName>
        <fullName evidence="7">Glutamate-1-semialdehyde 2,1-aminomutase</fullName>
        <shortName evidence="7">GSA</shortName>
        <ecNumber evidence="7">5.4.3.8</ecNumber>
    </recommendedName>
    <alternativeName>
        <fullName evidence="7">Glutamate-1-semialdehyde aminotransferase</fullName>
        <shortName evidence="7">GSA-AT</shortName>
    </alternativeName>
</protein>
<dbReference type="GO" id="GO:0006782">
    <property type="term" value="P:protoporphyrinogen IX biosynthetic process"/>
    <property type="evidence" value="ECO:0007669"/>
    <property type="project" value="UniProtKB-UniRule"/>
</dbReference>
<dbReference type="AlphaFoldDB" id="A0A936Z2B4"/>
<dbReference type="Gene3D" id="3.90.1150.10">
    <property type="entry name" value="Aspartate Aminotransferase, domain 1"/>
    <property type="match status" value="1"/>
</dbReference>
<evidence type="ECO:0000256" key="4">
    <source>
        <dbReference type="ARBA" id="ARBA00022898"/>
    </source>
</evidence>
<keyword evidence="4 7" id="KW-0663">Pyridoxal phosphate</keyword>
<evidence type="ECO:0000313" key="8">
    <source>
        <dbReference type="EMBL" id="MBL0393418.1"/>
    </source>
</evidence>
<dbReference type="Proteomes" id="UP000599109">
    <property type="component" value="Unassembled WGS sequence"/>
</dbReference>
<organism evidence="8 9">
    <name type="scientific">Ramlibacter monticola</name>
    <dbReference type="NCBI Taxonomy" id="1926872"/>
    <lineage>
        <taxon>Bacteria</taxon>
        <taxon>Pseudomonadati</taxon>
        <taxon>Pseudomonadota</taxon>
        <taxon>Betaproteobacteria</taxon>
        <taxon>Burkholderiales</taxon>
        <taxon>Comamonadaceae</taxon>
        <taxon>Ramlibacter</taxon>
    </lineage>
</organism>
<dbReference type="SUPFAM" id="SSF53383">
    <property type="entry name" value="PLP-dependent transferases"/>
    <property type="match status" value="1"/>
</dbReference>
<dbReference type="InterPro" id="IPR005814">
    <property type="entry name" value="Aminotrans_3"/>
</dbReference>
<comment type="similarity">
    <text evidence="3 7">Belongs to the class-III pyridoxal-phosphate-dependent aminotransferase family. HemL subfamily.</text>
</comment>
<comment type="pathway">
    <text evidence="2">Porphyrin-containing compound metabolism; protoporphyrin-IX biosynthesis; 5-aminolevulinate from L-glutamyl-tRNA(Glu): step 2/2.</text>
</comment>
<keyword evidence="6 7" id="KW-0627">Porphyrin biosynthesis</keyword>
<dbReference type="CDD" id="cd00610">
    <property type="entry name" value="OAT_like"/>
    <property type="match status" value="1"/>
</dbReference>
<name>A0A936Z2B4_9BURK</name>
<comment type="catalytic activity">
    <reaction evidence="7">
        <text>(S)-4-amino-5-oxopentanoate = 5-aminolevulinate</text>
        <dbReference type="Rhea" id="RHEA:14265"/>
        <dbReference type="ChEBI" id="CHEBI:57501"/>
        <dbReference type="ChEBI" id="CHEBI:356416"/>
        <dbReference type="EC" id="5.4.3.8"/>
    </reaction>
</comment>
<dbReference type="GO" id="GO:0030170">
    <property type="term" value="F:pyridoxal phosphate binding"/>
    <property type="evidence" value="ECO:0007669"/>
    <property type="project" value="InterPro"/>
</dbReference>
<dbReference type="RefSeq" id="WP_201676081.1">
    <property type="nucleotide sequence ID" value="NZ_JAEQNE010000005.1"/>
</dbReference>
<dbReference type="GO" id="GO:0042286">
    <property type="term" value="F:glutamate-1-semialdehyde 2,1-aminomutase activity"/>
    <property type="evidence" value="ECO:0007669"/>
    <property type="project" value="UniProtKB-UniRule"/>
</dbReference>
<dbReference type="PANTHER" id="PTHR43713:SF3">
    <property type="entry name" value="GLUTAMATE-1-SEMIALDEHYDE 2,1-AMINOMUTASE 1, CHLOROPLASTIC-RELATED"/>
    <property type="match status" value="1"/>
</dbReference>
<dbReference type="FunFam" id="3.40.640.10:FF:000021">
    <property type="entry name" value="Glutamate-1-semialdehyde 2,1-aminomutase"/>
    <property type="match status" value="1"/>
</dbReference>
<dbReference type="InterPro" id="IPR015421">
    <property type="entry name" value="PyrdxlP-dep_Trfase_major"/>
</dbReference>
<feature type="modified residue" description="N6-(pyridoxal phosphate)lysine" evidence="7">
    <location>
        <position position="274"/>
    </location>
</feature>
<reference evidence="8 9" key="1">
    <citation type="journal article" date="2017" name="Int. J. Syst. Evol. Microbiol.">
        <title>Ramlibacter monticola sp. nov., isolated from forest soil.</title>
        <authorList>
            <person name="Chaudhary D.K."/>
            <person name="Kim J."/>
        </authorList>
    </citation>
    <scope>NUCLEOTIDE SEQUENCE [LARGE SCALE GENOMIC DNA]</scope>
    <source>
        <strain evidence="8 9">KACC 19175</strain>
    </source>
</reference>
<evidence type="ECO:0000256" key="6">
    <source>
        <dbReference type="ARBA" id="ARBA00023244"/>
    </source>
</evidence>
<proteinExistence type="inferred from homology"/>
<keyword evidence="9" id="KW-1185">Reference proteome</keyword>
<sequence length="435" mass="46368">MNPTTDRNQQLFDRARALIPGGVNSPVRAFRAVGGTPRFVQRAQGAYFWDANGARYIDYIGSWGPMILGHGHPRVLEAVQRAVMEGFSYGAPTEREIELAEEIAKHLPSVEMVRLVSSGTEAAMSAIRLARGATGRSRIVKFEGCYHGHADALLVKAGSGLATFGHPTSAGVPPEVVQHTMVLEYNNIAQIEEAFATHGKEIACIIIEPIAGNMNFVRASVPFMKRCRELCTQHGALLVLDEVMTGFRVALGSAQSVYAKSLPGFQPDLTVLGKVIGGGMPLAAFGGPRAIMERLAPLGPVYQAGTLSGNPVATACGLATLKEIADPAFFPALAQKTRTLVDGLKGAAAEAGIPFAADCEGGMFGFFLLPELPRNYPSVMQSDSPRFGRLFHGLLDRGVYIAPALYEAGFVSAAHSEDDIAQTVQAAREVFKTLG</sequence>
<dbReference type="NCBIfam" id="NF000818">
    <property type="entry name" value="PRK00062.1"/>
    <property type="match status" value="1"/>
</dbReference>
<dbReference type="Pfam" id="PF00202">
    <property type="entry name" value="Aminotran_3"/>
    <property type="match status" value="1"/>
</dbReference>
<dbReference type="PANTHER" id="PTHR43713">
    <property type="entry name" value="GLUTAMATE-1-SEMIALDEHYDE 2,1-AMINOMUTASE"/>
    <property type="match status" value="1"/>
</dbReference>
<evidence type="ECO:0000256" key="1">
    <source>
        <dbReference type="ARBA" id="ARBA00001933"/>
    </source>
</evidence>
<dbReference type="NCBIfam" id="TIGR00713">
    <property type="entry name" value="hemL"/>
    <property type="match status" value="1"/>
</dbReference>
<dbReference type="InterPro" id="IPR015424">
    <property type="entry name" value="PyrdxlP-dep_Trfase"/>
</dbReference>
<dbReference type="GO" id="GO:0008483">
    <property type="term" value="F:transaminase activity"/>
    <property type="evidence" value="ECO:0007669"/>
    <property type="project" value="InterPro"/>
</dbReference>
<dbReference type="HAMAP" id="MF_00375">
    <property type="entry name" value="HemL_aminotrans_3"/>
    <property type="match status" value="1"/>
</dbReference>
<comment type="caution">
    <text evidence="8">The sequence shown here is derived from an EMBL/GenBank/DDBJ whole genome shotgun (WGS) entry which is preliminary data.</text>
</comment>
<evidence type="ECO:0000256" key="2">
    <source>
        <dbReference type="ARBA" id="ARBA00004819"/>
    </source>
</evidence>
<evidence type="ECO:0000256" key="7">
    <source>
        <dbReference type="HAMAP-Rule" id="MF_00375"/>
    </source>
</evidence>
<evidence type="ECO:0000313" key="9">
    <source>
        <dbReference type="Proteomes" id="UP000599109"/>
    </source>
</evidence>
<comment type="cofactor">
    <cofactor evidence="1 7">
        <name>pyridoxal 5'-phosphate</name>
        <dbReference type="ChEBI" id="CHEBI:597326"/>
    </cofactor>
</comment>